<reference evidence="1 2" key="2">
    <citation type="journal article" date="2017" name="Front. Plant Sci.">
        <title>Gene Classification and Mining of Molecular Markers Useful in Red Clover (Trifolium pratense) Breeding.</title>
        <authorList>
            <person name="Istvanek J."/>
            <person name="Dluhosova J."/>
            <person name="Dluhos P."/>
            <person name="Patkova L."/>
            <person name="Nedelnik J."/>
            <person name="Repkova J."/>
        </authorList>
    </citation>
    <scope>NUCLEOTIDE SEQUENCE [LARGE SCALE GENOMIC DNA]</scope>
    <source>
        <strain evidence="2">cv. Tatra</strain>
        <tissue evidence="1">Young leaves</tissue>
    </source>
</reference>
<reference evidence="1 2" key="1">
    <citation type="journal article" date="2014" name="Am. J. Bot.">
        <title>Genome assembly and annotation for red clover (Trifolium pratense; Fabaceae).</title>
        <authorList>
            <person name="Istvanek J."/>
            <person name="Jaros M."/>
            <person name="Krenek A."/>
            <person name="Repkova J."/>
        </authorList>
    </citation>
    <scope>NUCLEOTIDE SEQUENCE [LARGE SCALE GENOMIC DNA]</scope>
    <source>
        <strain evidence="2">cv. Tatra</strain>
        <tissue evidence="1">Young leaves</tissue>
    </source>
</reference>
<sequence length="101" mass="11634">MVTIFSMGFWEQNNWKWRLDWPASMQQTEAVEAEALAVLLADVKPVQARADRRKWVPESSGQFTVRSTYSFLQNMDVTNVIDTDVVCALKKLWLNDVPSKV</sequence>
<evidence type="ECO:0000313" key="1">
    <source>
        <dbReference type="EMBL" id="PNX58615.1"/>
    </source>
</evidence>
<organism evidence="1 2">
    <name type="scientific">Trifolium pratense</name>
    <name type="common">Red clover</name>
    <dbReference type="NCBI Taxonomy" id="57577"/>
    <lineage>
        <taxon>Eukaryota</taxon>
        <taxon>Viridiplantae</taxon>
        <taxon>Streptophyta</taxon>
        <taxon>Embryophyta</taxon>
        <taxon>Tracheophyta</taxon>
        <taxon>Spermatophyta</taxon>
        <taxon>Magnoliopsida</taxon>
        <taxon>eudicotyledons</taxon>
        <taxon>Gunneridae</taxon>
        <taxon>Pentapetalae</taxon>
        <taxon>rosids</taxon>
        <taxon>fabids</taxon>
        <taxon>Fabales</taxon>
        <taxon>Fabaceae</taxon>
        <taxon>Papilionoideae</taxon>
        <taxon>50 kb inversion clade</taxon>
        <taxon>NPAAA clade</taxon>
        <taxon>Hologalegina</taxon>
        <taxon>IRL clade</taxon>
        <taxon>Trifolieae</taxon>
        <taxon>Trifolium</taxon>
    </lineage>
</organism>
<protein>
    <submittedName>
        <fullName evidence="1">Uncharacterized protein</fullName>
    </submittedName>
</protein>
<feature type="non-terminal residue" evidence="1">
    <location>
        <position position="101"/>
    </location>
</feature>
<dbReference type="EMBL" id="ASHM01128464">
    <property type="protein sequence ID" value="PNX58615.1"/>
    <property type="molecule type" value="Genomic_DNA"/>
</dbReference>
<proteinExistence type="predicted"/>
<dbReference type="Proteomes" id="UP000236291">
    <property type="component" value="Unassembled WGS sequence"/>
</dbReference>
<comment type="caution">
    <text evidence="1">The sequence shown here is derived from an EMBL/GenBank/DDBJ whole genome shotgun (WGS) entry which is preliminary data.</text>
</comment>
<accession>A0A2K3JX31</accession>
<evidence type="ECO:0000313" key="2">
    <source>
        <dbReference type="Proteomes" id="UP000236291"/>
    </source>
</evidence>
<dbReference type="AlphaFoldDB" id="A0A2K3JX31"/>
<gene>
    <name evidence="1" type="ORF">L195_g059280</name>
</gene>
<name>A0A2K3JX31_TRIPR</name>